<feature type="transmembrane region" description="Helical" evidence="6">
    <location>
        <begin position="42"/>
        <end position="60"/>
    </location>
</feature>
<sequence length="610" mass="66407">MAATAGPRKDDEMAFADAYELGTIERRVKIDDRKSTDNCFKVFFWLCVLSFVGTSIWLGIGGHARYDLDKSGEIDGVSDHYLSDAKACCDNAGGDYWKESTVCYEMYDAGQWSPAGRRLESRRLGDKKKPRPDNIWEGFGLHPEIPVTLVCVVMVLCLGFVKLMEQFAKTVLFGAYFLEIGFLLGLGIYDFARASEATSTAIMFLIFGVLLAAYVFYVRARIASAAETVAAAAHSLLLMPSLLGFVFAWLAVSAVLILVLILVASAAGNHSKLEETKHDIEAGYTVIGEWSECEFVASDAANNALGWCYVVWCWTWYWASTTLMFFVSGCVAQHHFDATAPEGDAAASLSTLPCTLAKLALTTSSGTTSKIALVFEFIAWLRKKAKVSCWNFASPFFYVAVLLKCCVYSCLRLLTKFALIFHVITGDALWSSGKRTAKLVRKAGVDAMVLETTAMNAFGLLAYGLSLSVAFWMGDVYDKDVLGGDYDSSWRTFMLVAMCILLASPVFAMSLVLFIAIVVGGDVVPVWIPWCCAVFTGGAAAMFFYQAATALLTAADTMFICIALDKEHGVVATAADGKLPPLYAEISKQVAIPVKETEVPYATPTNASPV</sequence>
<dbReference type="Pfam" id="PF04515">
    <property type="entry name" value="Choline_transpo"/>
    <property type="match status" value="1"/>
</dbReference>
<feature type="transmembrane region" description="Helical" evidence="6">
    <location>
        <begin position="454"/>
        <end position="473"/>
    </location>
</feature>
<dbReference type="Proteomes" id="UP001363151">
    <property type="component" value="Unassembled WGS sequence"/>
</dbReference>
<evidence type="ECO:0000256" key="3">
    <source>
        <dbReference type="ARBA" id="ARBA00022692"/>
    </source>
</evidence>
<feature type="transmembrane region" description="Helical" evidence="6">
    <location>
        <begin position="171"/>
        <end position="189"/>
    </location>
</feature>
<comment type="caution">
    <text evidence="7">The sequence shown here is derived from an EMBL/GenBank/DDBJ whole genome shotgun (WGS) entry which is preliminary data.</text>
</comment>
<evidence type="ECO:0000256" key="5">
    <source>
        <dbReference type="ARBA" id="ARBA00023136"/>
    </source>
</evidence>
<dbReference type="EMBL" id="JBBJCI010000422">
    <property type="protein sequence ID" value="KAK7230859.1"/>
    <property type="molecule type" value="Genomic_DNA"/>
</dbReference>
<evidence type="ECO:0000313" key="8">
    <source>
        <dbReference type="Proteomes" id="UP001363151"/>
    </source>
</evidence>
<dbReference type="InterPro" id="IPR007603">
    <property type="entry name" value="Choline_transptr-like"/>
</dbReference>
<keyword evidence="8" id="KW-1185">Reference proteome</keyword>
<keyword evidence="5 6" id="KW-0472">Membrane</keyword>
<dbReference type="PANTHER" id="PTHR12385">
    <property type="entry name" value="CHOLINE TRANSPORTER-LIKE (SLC FAMILY 44)"/>
    <property type="match status" value="1"/>
</dbReference>
<keyword evidence="3 6" id="KW-0812">Transmembrane</keyword>
<comment type="function">
    <text evidence="6">Choline transporter.</text>
</comment>
<feature type="transmembrane region" description="Helical" evidence="6">
    <location>
        <begin position="201"/>
        <end position="220"/>
    </location>
</feature>
<comment type="similarity">
    <text evidence="2 6">Belongs to the CTL (choline transporter-like) family.</text>
</comment>
<feature type="transmembrane region" description="Helical" evidence="6">
    <location>
        <begin position="526"/>
        <end position="545"/>
    </location>
</feature>
<evidence type="ECO:0000256" key="1">
    <source>
        <dbReference type="ARBA" id="ARBA00004141"/>
    </source>
</evidence>
<gene>
    <name evidence="7" type="ORF">SO694_00074053</name>
</gene>
<evidence type="ECO:0000256" key="2">
    <source>
        <dbReference type="ARBA" id="ARBA00007168"/>
    </source>
</evidence>
<feature type="transmembrane region" description="Helical" evidence="6">
    <location>
        <begin position="493"/>
        <end position="519"/>
    </location>
</feature>
<feature type="transmembrane region" description="Helical" evidence="6">
    <location>
        <begin position="241"/>
        <end position="267"/>
    </location>
</feature>
<proteinExistence type="inferred from homology"/>
<name>A0ABR1FHE4_AURAN</name>
<evidence type="ECO:0000313" key="7">
    <source>
        <dbReference type="EMBL" id="KAK7230859.1"/>
    </source>
</evidence>
<comment type="subcellular location">
    <subcellularLocation>
        <location evidence="6">Cell membrane</location>
        <topology evidence="6">Multi-pass membrane protein</topology>
    </subcellularLocation>
    <subcellularLocation>
        <location evidence="1">Membrane</location>
        <topology evidence="1">Multi-pass membrane protein</topology>
    </subcellularLocation>
</comment>
<feature type="transmembrane region" description="Helical" evidence="6">
    <location>
        <begin position="304"/>
        <end position="327"/>
    </location>
</feature>
<reference evidence="7 8" key="1">
    <citation type="submission" date="2024-03" db="EMBL/GenBank/DDBJ databases">
        <title>Aureococcus anophagefferens CCMP1851 and Kratosvirus quantuckense: Draft genome of a second virus-susceptible host strain in the model system.</title>
        <authorList>
            <person name="Chase E."/>
            <person name="Truchon A.R."/>
            <person name="Schepens W."/>
            <person name="Wilhelm S.W."/>
        </authorList>
    </citation>
    <scope>NUCLEOTIDE SEQUENCE [LARGE SCALE GENOMIC DNA]</scope>
    <source>
        <strain evidence="7 8">CCMP1851</strain>
    </source>
</reference>
<feature type="transmembrane region" description="Helical" evidence="6">
    <location>
        <begin position="145"/>
        <end position="164"/>
    </location>
</feature>
<protein>
    <recommendedName>
        <fullName evidence="6">Choline transporter-like protein</fullName>
    </recommendedName>
</protein>
<evidence type="ECO:0000256" key="4">
    <source>
        <dbReference type="ARBA" id="ARBA00022989"/>
    </source>
</evidence>
<evidence type="ECO:0000256" key="6">
    <source>
        <dbReference type="RuleBase" id="RU368066"/>
    </source>
</evidence>
<accession>A0ABR1FHE4</accession>
<keyword evidence="4 6" id="KW-1133">Transmembrane helix</keyword>
<organism evidence="7 8">
    <name type="scientific">Aureococcus anophagefferens</name>
    <name type="common">Harmful bloom alga</name>
    <dbReference type="NCBI Taxonomy" id="44056"/>
    <lineage>
        <taxon>Eukaryota</taxon>
        <taxon>Sar</taxon>
        <taxon>Stramenopiles</taxon>
        <taxon>Ochrophyta</taxon>
        <taxon>Pelagophyceae</taxon>
        <taxon>Pelagomonadales</taxon>
        <taxon>Pelagomonadaceae</taxon>
        <taxon>Aureococcus</taxon>
    </lineage>
</organism>